<dbReference type="WBParaSite" id="nRc.2.0.1.t25415-RA">
    <property type="protein sequence ID" value="nRc.2.0.1.t25415-RA"/>
    <property type="gene ID" value="nRc.2.0.1.g25415"/>
</dbReference>
<evidence type="ECO:0000256" key="5">
    <source>
        <dbReference type="ARBA" id="ARBA00023049"/>
    </source>
</evidence>
<keyword evidence="3 7" id="KW-0378">Hydrolase</keyword>
<dbReference type="PANTHER" id="PTHR10127:SF780">
    <property type="entry name" value="METALLOENDOPEPTIDASE"/>
    <property type="match status" value="1"/>
</dbReference>
<dbReference type="GO" id="GO:0004222">
    <property type="term" value="F:metalloendopeptidase activity"/>
    <property type="evidence" value="ECO:0007669"/>
    <property type="project" value="UniProtKB-UniRule"/>
</dbReference>
<feature type="active site" evidence="7">
    <location>
        <position position="165"/>
    </location>
</feature>
<dbReference type="EC" id="3.4.24.-" evidence="8"/>
<keyword evidence="6 7" id="KW-1015">Disulfide bond</keyword>
<dbReference type="SUPFAM" id="SSF55486">
    <property type="entry name" value="Metalloproteases ('zincins'), catalytic domain"/>
    <property type="match status" value="1"/>
</dbReference>
<dbReference type="InterPro" id="IPR001506">
    <property type="entry name" value="Peptidase_M12A"/>
</dbReference>
<evidence type="ECO:0000313" key="11">
    <source>
        <dbReference type="WBParaSite" id="nRc.2.0.1.t25415-RA"/>
    </source>
</evidence>
<keyword evidence="2 7" id="KW-0479">Metal-binding</keyword>
<accession>A0A915JFV2</accession>
<dbReference type="SMART" id="SM00235">
    <property type="entry name" value="ZnMc"/>
    <property type="match status" value="1"/>
</dbReference>
<dbReference type="AlphaFoldDB" id="A0A915JFV2"/>
<dbReference type="Pfam" id="PF01400">
    <property type="entry name" value="Astacin"/>
    <property type="match status" value="1"/>
</dbReference>
<feature type="binding site" evidence="7">
    <location>
        <position position="174"/>
    </location>
    <ligand>
        <name>Zn(2+)</name>
        <dbReference type="ChEBI" id="CHEBI:29105"/>
        <note>catalytic</note>
    </ligand>
</feature>
<keyword evidence="1 7" id="KW-0645">Protease</keyword>
<feature type="binding site" evidence="7">
    <location>
        <position position="168"/>
    </location>
    <ligand>
        <name>Zn(2+)</name>
        <dbReference type="ChEBI" id="CHEBI:29105"/>
        <note>catalytic</note>
    </ligand>
</feature>
<sequence>MNDKLGLARLIVAFFGENLVNEMHNVLTKKFCSNKQIQAGIYLNGDKRKVKRAIKQYRNKDGSAIWDRKYRKGLWNPDEPIEYSFDGSLTSNQKEFVHLAFEYYRNFTCLNFESVDDDHFDYRIVFRSLKQEGCNANLGRGEKHGAAQFINLGSSCFHVGAITHEIGHALGLIHEHQRPDRDNYVAIFWWNIEPDYIFAFEMDKSHHNYTTLGLPYDYGSIMHYSGHLYGLYQFFSLPTKQTIWTKKQAYQLTIGMLTEVSFYDLKGLNMVYCAELLAKGSTLVIEIIFDI</sequence>
<dbReference type="PANTHER" id="PTHR10127">
    <property type="entry name" value="DISCOIDIN, CUB, EGF, LAMININ , AND ZINC METALLOPROTEASE DOMAIN CONTAINING"/>
    <property type="match status" value="1"/>
</dbReference>
<comment type="cofactor">
    <cofactor evidence="7 8">
        <name>Zn(2+)</name>
        <dbReference type="ChEBI" id="CHEBI:29105"/>
    </cofactor>
    <text evidence="7 8">Binds 1 zinc ion per subunit.</text>
</comment>
<evidence type="ECO:0000256" key="1">
    <source>
        <dbReference type="ARBA" id="ARBA00022670"/>
    </source>
</evidence>
<proteinExistence type="predicted"/>
<name>A0A915JFV2_ROMCU</name>
<organism evidence="10 11">
    <name type="scientific">Romanomermis culicivorax</name>
    <name type="common">Nematode worm</name>
    <dbReference type="NCBI Taxonomy" id="13658"/>
    <lineage>
        <taxon>Eukaryota</taxon>
        <taxon>Metazoa</taxon>
        <taxon>Ecdysozoa</taxon>
        <taxon>Nematoda</taxon>
        <taxon>Enoplea</taxon>
        <taxon>Dorylaimia</taxon>
        <taxon>Mermithida</taxon>
        <taxon>Mermithoidea</taxon>
        <taxon>Mermithidae</taxon>
        <taxon>Romanomermis</taxon>
    </lineage>
</organism>
<evidence type="ECO:0000256" key="2">
    <source>
        <dbReference type="ARBA" id="ARBA00022723"/>
    </source>
</evidence>
<dbReference type="InterPro" id="IPR006026">
    <property type="entry name" value="Peptidase_Metallo"/>
</dbReference>
<dbReference type="Proteomes" id="UP000887565">
    <property type="component" value="Unplaced"/>
</dbReference>
<feature type="disulfide bond" evidence="7">
    <location>
        <begin position="134"/>
        <end position="156"/>
    </location>
</feature>
<dbReference type="Gene3D" id="3.40.390.10">
    <property type="entry name" value="Collagenase (Catalytic Domain)"/>
    <property type="match status" value="1"/>
</dbReference>
<dbReference type="GO" id="GO:0008270">
    <property type="term" value="F:zinc ion binding"/>
    <property type="evidence" value="ECO:0007669"/>
    <property type="project" value="UniProtKB-UniRule"/>
</dbReference>
<keyword evidence="5 7" id="KW-0482">Metalloprotease</keyword>
<dbReference type="PROSITE" id="PS51864">
    <property type="entry name" value="ASTACIN"/>
    <property type="match status" value="1"/>
</dbReference>
<keyword evidence="4 7" id="KW-0862">Zinc</keyword>
<dbReference type="CDD" id="cd04280">
    <property type="entry name" value="ZnMc_astacin_like"/>
    <property type="match status" value="1"/>
</dbReference>
<keyword evidence="10" id="KW-1185">Reference proteome</keyword>
<dbReference type="InterPro" id="IPR034035">
    <property type="entry name" value="Astacin-like_dom"/>
</dbReference>
<dbReference type="InterPro" id="IPR024079">
    <property type="entry name" value="MetalloPept_cat_dom_sf"/>
</dbReference>
<evidence type="ECO:0000256" key="4">
    <source>
        <dbReference type="ARBA" id="ARBA00022833"/>
    </source>
</evidence>
<protein>
    <recommendedName>
        <fullName evidence="8">Metalloendopeptidase</fullName>
        <ecNumber evidence="8">3.4.24.-</ecNumber>
    </recommendedName>
</protein>
<evidence type="ECO:0000256" key="7">
    <source>
        <dbReference type="PROSITE-ProRule" id="PRU01211"/>
    </source>
</evidence>
<evidence type="ECO:0000256" key="3">
    <source>
        <dbReference type="ARBA" id="ARBA00022801"/>
    </source>
</evidence>
<evidence type="ECO:0000256" key="8">
    <source>
        <dbReference type="RuleBase" id="RU361183"/>
    </source>
</evidence>
<evidence type="ECO:0000259" key="9">
    <source>
        <dbReference type="PROSITE" id="PS51864"/>
    </source>
</evidence>
<feature type="binding site" evidence="7">
    <location>
        <position position="164"/>
    </location>
    <ligand>
        <name>Zn(2+)</name>
        <dbReference type="ChEBI" id="CHEBI:29105"/>
        <note>catalytic</note>
    </ligand>
</feature>
<reference evidence="11" key="1">
    <citation type="submission" date="2022-11" db="UniProtKB">
        <authorList>
            <consortium name="WormBaseParasite"/>
        </authorList>
    </citation>
    <scope>IDENTIFICATION</scope>
</reference>
<dbReference type="PRINTS" id="PR00480">
    <property type="entry name" value="ASTACIN"/>
</dbReference>
<comment type="caution">
    <text evidence="7">Lacks conserved residue(s) required for the propagation of feature annotation.</text>
</comment>
<feature type="domain" description="Peptidase M12A" evidence="9">
    <location>
        <begin position="52"/>
        <end position="274"/>
    </location>
</feature>
<evidence type="ECO:0000313" key="10">
    <source>
        <dbReference type="Proteomes" id="UP000887565"/>
    </source>
</evidence>
<dbReference type="GO" id="GO:0006508">
    <property type="term" value="P:proteolysis"/>
    <property type="evidence" value="ECO:0007669"/>
    <property type="project" value="UniProtKB-KW"/>
</dbReference>
<evidence type="ECO:0000256" key="6">
    <source>
        <dbReference type="ARBA" id="ARBA00023157"/>
    </source>
</evidence>